<reference evidence="2 3" key="1">
    <citation type="submission" date="2014-09" db="EMBL/GenBank/DDBJ databases">
        <title>Genome sequence of Flavobacterium aquidurense RC62.</title>
        <authorList>
            <person name="Kim J.F."/>
            <person name="Kwak M.-J."/>
        </authorList>
    </citation>
    <scope>NUCLEOTIDE SEQUENCE [LARGE SCALE GENOMIC DNA]</scope>
    <source>
        <strain evidence="2 3">RC62</strain>
    </source>
</reference>
<proteinExistence type="predicted"/>
<dbReference type="AlphaFoldDB" id="A0A0Q0SAW1"/>
<feature type="chain" id="PRO_5006183914" evidence="1">
    <location>
        <begin position="20"/>
        <end position="174"/>
    </location>
</feature>
<evidence type="ECO:0000313" key="2">
    <source>
        <dbReference type="EMBL" id="KQB42323.1"/>
    </source>
</evidence>
<keyword evidence="1" id="KW-0732">Signal</keyword>
<dbReference type="Proteomes" id="UP000050443">
    <property type="component" value="Unassembled WGS sequence"/>
</dbReference>
<dbReference type="PATRIC" id="fig|362413.3.peg.3253"/>
<dbReference type="RefSeq" id="WP_055092125.1">
    <property type="nucleotide sequence ID" value="NZ_JRLF01000006.1"/>
</dbReference>
<gene>
    <name evidence="2" type="ORF">RC62_3328</name>
</gene>
<feature type="signal peptide" evidence="1">
    <location>
        <begin position="1"/>
        <end position="19"/>
    </location>
</feature>
<evidence type="ECO:0000256" key="1">
    <source>
        <dbReference type="SAM" id="SignalP"/>
    </source>
</evidence>
<name>A0A0Q0SAW1_9FLAO</name>
<dbReference type="OrthoDB" id="1361101at2"/>
<protein>
    <submittedName>
        <fullName evidence="2">Uncharacterized protein</fullName>
    </submittedName>
</protein>
<dbReference type="STRING" id="362413.RC62_3328"/>
<sequence>MNLKLSLLIILLISTFANAQETMSIKGSKPYPATQDYTFICEKYVYTGEANVQIAKTEKGGVLKISIQTTNDKTRISGGLYVDLANGDVIPCVDKNSNETIEGKTSSYYYFTPAEMIKLKKNDIKGIRFIVKGNTATFGDQTGYFTASNKMSYFSTAFDKSKKTFDTAAAISAL</sequence>
<accession>A0A0Q0SAW1</accession>
<comment type="caution">
    <text evidence="2">The sequence shown here is derived from an EMBL/GenBank/DDBJ whole genome shotgun (WGS) entry which is preliminary data.</text>
</comment>
<evidence type="ECO:0000313" key="3">
    <source>
        <dbReference type="Proteomes" id="UP000050443"/>
    </source>
</evidence>
<dbReference type="EMBL" id="JRLF01000006">
    <property type="protein sequence ID" value="KQB42323.1"/>
    <property type="molecule type" value="Genomic_DNA"/>
</dbReference>
<organism evidence="2 3">
    <name type="scientific">Flavobacterium aquidurense</name>
    <dbReference type="NCBI Taxonomy" id="362413"/>
    <lineage>
        <taxon>Bacteria</taxon>
        <taxon>Pseudomonadati</taxon>
        <taxon>Bacteroidota</taxon>
        <taxon>Flavobacteriia</taxon>
        <taxon>Flavobacteriales</taxon>
        <taxon>Flavobacteriaceae</taxon>
        <taxon>Flavobacterium</taxon>
    </lineage>
</organism>